<dbReference type="EMBL" id="CP144542">
    <property type="protein sequence ID" value="WVW81241.1"/>
    <property type="molecule type" value="Genomic_DNA"/>
</dbReference>
<dbReference type="GeneID" id="30206330"/>
<dbReference type="KEGG" id="kbi:30206330"/>
<evidence type="ECO:0000313" key="1">
    <source>
        <dbReference type="EMBL" id="OCF27096.1"/>
    </source>
</evidence>
<gene>
    <name evidence="1" type="ORF">I302_01931</name>
    <name evidence="2" type="ORF">I302_103232</name>
</gene>
<reference evidence="2" key="2">
    <citation type="submission" date="2013-07" db="EMBL/GenBank/DDBJ databases">
        <authorList>
            <consortium name="The Broad Institute Genome Sequencing Platform"/>
            <person name="Cuomo C."/>
            <person name="Litvintseva A."/>
            <person name="Chen Y."/>
            <person name="Heitman J."/>
            <person name="Sun S."/>
            <person name="Springer D."/>
            <person name="Dromer F."/>
            <person name="Young S.K."/>
            <person name="Zeng Q."/>
            <person name="Gargeya S."/>
            <person name="Fitzgerald M."/>
            <person name="Abouelleil A."/>
            <person name="Alvarado L."/>
            <person name="Berlin A.M."/>
            <person name="Chapman S.B."/>
            <person name="Dewar J."/>
            <person name="Goldberg J."/>
            <person name="Griggs A."/>
            <person name="Gujja S."/>
            <person name="Hansen M."/>
            <person name="Howarth C."/>
            <person name="Imamovic A."/>
            <person name="Larimer J."/>
            <person name="McCowan C."/>
            <person name="Murphy C."/>
            <person name="Pearson M."/>
            <person name="Priest M."/>
            <person name="Roberts A."/>
            <person name="Saif S."/>
            <person name="Shea T."/>
            <person name="Sykes S."/>
            <person name="Wortman J."/>
            <person name="Nusbaum C."/>
            <person name="Birren B."/>
        </authorList>
    </citation>
    <scope>NUCLEOTIDE SEQUENCE</scope>
    <source>
        <strain evidence="2">CBS 10118</strain>
    </source>
</reference>
<evidence type="ECO:0008006" key="4">
    <source>
        <dbReference type="Google" id="ProtNLM"/>
    </source>
</evidence>
<name>A0A1B9G7V0_9TREE</name>
<accession>A0A1B9G7V0</accession>
<evidence type="ECO:0000313" key="3">
    <source>
        <dbReference type="Proteomes" id="UP000092730"/>
    </source>
</evidence>
<dbReference type="VEuPathDB" id="FungiDB:I302_01931"/>
<dbReference type="OrthoDB" id="2563301at2759"/>
<reference evidence="2" key="4">
    <citation type="submission" date="2024-02" db="EMBL/GenBank/DDBJ databases">
        <title>Comparative genomics of Cryptococcus and Kwoniella reveals pathogenesis evolution and contrasting modes of karyotype evolution via chromosome fusion or intercentromeric recombination.</title>
        <authorList>
            <person name="Coelho M.A."/>
            <person name="David-Palma M."/>
            <person name="Shea T."/>
            <person name="Bowers K."/>
            <person name="McGinley-Smith S."/>
            <person name="Mohammad A.W."/>
            <person name="Gnirke A."/>
            <person name="Yurkov A.M."/>
            <person name="Nowrousian M."/>
            <person name="Sun S."/>
            <person name="Cuomo C.A."/>
            <person name="Heitman J."/>
        </authorList>
    </citation>
    <scope>NUCLEOTIDE SEQUENCE</scope>
    <source>
        <strain evidence="2">CBS 10118</strain>
    </source>
</reference>
<protein>
    <recommendedName>
        <fullName evidence="4">Calpain catalytic domain-containing protein</fullName>
    </recommendedName>
</protein>
<dbReference type="AlphaFoldDB" id="A0A1B9G7V0"/>
<reference evidence="1" key="1">
    <citation type="submission" date="2013-07" db="EMBL/GenBank/DDBJ databases">
        <title>The Genome Sequence of Cryptococcus bestiolae CBS10118.</title>
        <authorList>
            <consortium name="The Broad Institute Genome Sequencing Platform"/>
            <person name="Cuomo C."/>
            <person name="Litvintseva A."/>
            <person name="Chen Y."/>
            <person name="Heitman J."/>
            <person name="Sun S."/>
            <person name="Springer D."/>
            <person name="Dromer F."/>
            <person name="Young S.K."/>
            <person name="Zeng Q."/>
            <person name="Gargeya S."/>
            <person name="Fitzgerald M."/>
            <person name="Abouelleil A."/>
            <person name="Alvarado L."/>
            <person name="Berlin A.M."/>
            <person name="Chapman S.B."/>
            <person name="Dewar J."/>
            <person name="Goldberg J."/>
            <person name="Griggs A."/>
            <person name="Gujja S."/>
            <person name="Hansen M."/>
            <person name="Howarth C."/>
            <person name="Imamovic A."/>
            <person name="Larimer J."/>
            <person name="McCowan C."/>
            <person name="Murphy C."/>
            <person name="Pearson M."/>
            <person name="Priest M."/>
            <person name="Roberts A."/>
            <person name="Saif S."/>
            <person name="Shea T."/>
            <person name="Sykes S."/>
            <person name="Wortman J."/>
            <person name="Nusbaum C."/>
            <person name="Birren B."/>
        </authorList>
    </citation>
    <scope>NUCLEOTIDE SEQUENCE [LARGE SCALE GENOMIC DNA]</scope>
    <source>
        <strain evidence="1">CBS 10118</strain>
    </source>
</reference>
<dbReference type="EMBL" id="KI894019">
    <property type="protein sequence ID" value="OCF27096.1"/>
    <property type="molecule type" value="Genomic_DNA"/>
</dbReference>
<keyword evidence="3" id="KW-1185">Reference proteome</keyword>
<reference evidence="1" key="3">
    <citation type="submission" date="2014-01" db="EMBL/GenBank/DDBJ databases">
        <title>Evolution of pathogenesis and genome organization in the Tremellales.</title>
        <authorList>
            <person name="Cuomo C."/>
            <person name="Litvintseva A."/>
            <person name="Heitman J."/>
            <person name="Chen Y."/>
            <person name="Sun S."/>
            <person name="Springer D."/>
            <person name="Dromer F."/>
            <person name="Young S."/>
            <person name="Zeng Q."/>
            <person name="Chapman S."/>
            <person name="Gujja S."/>
            <person name="Saif S."/>
            <person name="Birren B."/>
        </authorList>
    </citation>
    <scope>NUCLEOTIDE SEQUENCE</scope>
    <source>
        <strain evidence="1">CBS 10118</strain>
    </source>
</reference>
<organism evidence="1">
    <name type="scientific">Kwoniella bestiolae CBS 10118</name>
    <dbReference type="NCBI Taxonomy" id="1296100"/>
    <lineage>
        <taxon>Eukaryota</taxon>
        <taxon>Fungi</taxon>
        <taxon>Dikarya</taxon>
        <taxon>Basidiomycota</taxon>
        <taxon>Agaricomycotina</taxon>
        <taxon>Tremellomycetes</taxon>
        <taxon>Tremellales</taxon>
        <taxon>Cryptococcaceae</taxon>
        <taxon>Kwoniella</taxon>
    </lineage>
</organism>
<evidence type="ECO:0000313" key="2">
    <source>
        <dbReference type="EMBL" id="WVW81241.1"/>
    </source>
</evidence>
<proteinExistence type="predicted"/>
<dbReference type="Proteomes" id="UP000092730">
    <property type="component" value="Chromosome 2"/>
</dbReference>
<dbReference type="RefSeq" id="XP_019048166.1">
    <property type="nucleotide sequence ID" value="XM_019188604.1"/>
</dbReference>
<sequence>MSSHIDRRRQHNADDVYKLGTVVQGKSFSDPTKLWDKEPKCKDIQATYDSSWLPAAECAITKMSNLIQDRIIEVKAKVDNNIETPDSLKINIFNKDLTPAPFEFKTKDVNWGDCYWKLWWPAPIAMAVINQLDKPYINGDSPFDEDEKYMRFQNDTTDDWDPSVGLWKLTGKAAEVKVKEKDFDKNKAWEWLSQYSDYSPMVISTAKTTKKLGTHQCYSVMTTKEDKHGRKTHLFNPYLSEEKWRSLDEVYNDMDRIGHLTDWASI</sequence>